<reference evidence="2 3" key="1">
    <citation type="submission" date="2017-09" db="EMBL/GenBank/DDBJ databases">
        <title>WGS assembly of Aquilegia coerulea Goldsmith.</title>
        <authorList>
            <person name="Hodges S."/>
            <person name="Kramer E."/>
            <person name="Nordborg M."/>
            <person name="Tomkins J."/>
            <person name="Borevitz J."/>
            <person name="Derieg N."/>
            <person name="Yan J."/>
            <person name="Mihaltcheva S."/>
            <person name="Hayes R.D."/>
            <person name="Rokhsar D."/>
        </authorList>
    </citation>
    <scope>NUCLEOTIDE SEQUENCE [LARGE SCALE GENOMIC DNA]</scope>
    <source>
        <strain evidence="3">cv. Goldsmith</strain>
    </source>
</reference>
<organism evidence="2 3">
    <name type="scientific">Aquilegia coerulea</name>
    <name type="common">Rocky mountain columbine</name>
    <dbReference type="NCBI Taxonomy" id="218851"/>
    <lineage>
        <taxon>Eukaryota</taxon>
        <taxon>Viridiplantae</taxon>
        <taxon>Streptophyta</taxon>
        <taxon>Embryophyta</taxon>
        <taxon>Tracheophyta</taxon>
        <taxon>Spermatophyta</taxon>
        <taxon>Magnoliopsida</taxon>
        <taxon>Ranunculales</taxon>
        <taxon>Ranunculaceae</taxon>
        <taxon>Thalictroideae</taxon>
        <taxon>Aquilegia</taxon>
    </lineage>
</organism>
<gene>
    <name evidence="2" type="ORF">AQUCO_04700052v1</name>
</gene>
<feature type="domain" description="Ubiquitin-like" evidence="1">
    <location>
        <begin position="1"/>
        <end position="70"/>
    </location>
</feature>
<dbReference type="InParanoid" id="A0A2G5CL60"/>
<dbReference type="EMBL" id="KZ305064">
    <property type="protein sequence ID" value="PIA31920.1"/>
    <property type="molecule type" value="Genomic_DNA"/>
</dbReference>
<dbReference type="Proteomes" id="UP000230069">
    <property type="component" value="Unassembled WGS sequence"/>
</dbReference>
<evidence type="ECO:0000259" key="1">
    <source>
        <dbReference type="PROSITE" id="PS50053"/>
    </source>
</evidence>
<dbReference type="InterPro" id="IPR000626">
    <property type="entry name" value="Ubiquitin-like_dom"/>
</dbReference>
<keyword evidence="3" id="KW-1185">Reference proteome</keyword>
<dbReference type="Pfam" id="PF00240">
    <property type="entry name" value="ubiquitin"/>
    <property type="match status" value="1"/>
</dbReference>
<protein>
    <recommendedName>
        <fullName evidence="1">Ubiquitin-like domain-containing protein</fullName>
    </recommendedName>
</protein>
<dbReference type="OrthoDB" id="1916003at2759"/>
<dbReference type="PROSITE" id="PS50053">
    <property type="entry name" value="UBIQUITIN_2"/>
    <property type="match status" value="1"/>
</dbReference>
<dbReference type="Gene3D" id="3.10.20.90">
    <property type="entry name" value="Phosphatidylinositol 3-kinase Catalytic Subunit, Chain A, domain 1"/>
    <property type="match status" value="1"/>
</dbReference>
<proteinExistence type="predicted"/>
<sequence length="97" mass="11050">MRLVVEVMTGTLFYIQVDDEATIGDLKREIVVHEKVSLDRFILVNQDYLMDHDNGALVDYGVHDGSHVHLCFTPVDDDGSNYQIFFTLPDSLFLYGP</sequence>
<dbReference type="SUPFAM" id="SSF54236">
    <property type="entry name" value="Ubiquitin-like"/>
    <property type="match status" value="1"/>
</dbReference>
<name>A0A2G5CL60_AQUCA</name>
<accession>A0A2G5CL60</accession>
<dbReference type="CDD" id="cd17039">
    <property type="entry name" value="Ubl_ubiquitin_like"/>
    <property type="match status" value="1"/>
</dbReference>
<evidence type="ECO:0000313" key="3">
    <source>
        <dbReference type="Proteomes" id="UP000230069"/>
    </source>
</evidence>
<dbReference type="InterPro" id="IPR029071">
    <property type="entry name" value="Ubiquitin-like_domsf"/>
</dbReference>
<dbReference type="AlphaFoldDB" id="A0A2G5CL60"/>
<evidence type="ECO:0000313" key="2">
    <source>
        <dbReference type="EMBL" id="PIA31920.1"/>
    </source>
</evidence>